<protein>
    <submittedName>
        <fullName evidence="1">Type VI secretion system protein ImpJ</fullName>
    </submittedName>
</protein>
<proteinExistence type="predicted"/>
<dbReference type="Pfam" id="PF05936">
    <property type="entry name" value="T6SS_VasE"/>
    <property type="match status" value="1"/>
</dbReference>
<dbReference type="Proteomes" id="UP000540787">
    <property type="component" value="Unassembled WGS sequence"/>
</dbReference>
<reference evidence="1 2" key="1">
    <citation type="submission" date="2020-08" db="EMBL/GenBank/DDBJ databases">
        <title>The Agave Microbiome: Exploring the role of microbial communities in plant adaptations to desert environments.</title>
        <authorList>
            <person name="Partida-Martinez L.P."/>
        </authorList>
    </citation>
    <scope>NUCLEOTIDE SEQUENCE [LARGE SCALE GENOMIC DNA]</scope>
    <source>
        <strain evidence="1 2">AT3.2</strain>
    </source>
</reference>
<keyword evidence="2" id="KW-1185">Reference proteome</keyword>
<accession>A0A7W9X2S7</accession>
<dbReference type="NCBIfam" id="TIGR03353">
    <property type="entry name" value="VI_chp_4"/>
    <property type="match status" value="1"/>
</dbReference>
<organism evidence="1 2">
    <name type="scientific">Massilia aurea</name>
    <dbReference type="NCBI Taxonomy" id="373040"/>
    <lineage>
        <taxon>Bacteria</taxon>
        <taxon>Pseudomonadati</taxon>
        <taxon>Pseudomonadota</taxon>
        <taxon>Betaproteobacteria</taxon>
        <taxon>Burkholderiales</taxon>
        <taxon>Oxalobacteraceae</taxon>
        <taxon>Telluria group</taxon>
        <taxon>Massilia</taxon>
    </lineage>
</organism>
<name>A0A7W9X2S7_9BURK</name>
<comment type="caution">
    <text evidence="1">The sequence shown here is derived from an EMBL/GenBank/DDBJ whole genome shotgun (WGS) entry which is preliminary data.</text>
</comment>
<evidence type="ECO:0000313" key="2">
    <source>
        <dbReference type="Proteomes" id="UP000540787"/>
    </source>
</evidence>
<evidence type="ECO:0000313" key="1">
    <source>
        <dbReference type="EMBL" id="MBB6135452.1"/>
    </source>
</evidence>
<dbReference type="PANTHER" id="PTHR35566:SF1">
    <property type="entry name" value="TYPE VI SECRETION SYSTEM BASEPLATE COMPONENT TSSK1"/>
    <property type="match status" value="1"/>
</dbReference>
<dbReference type="AlphaFoldDB" id="A0A7W9X2S7"/>
<sequence length="443" mass="48380">MSATSKVLWSEGLTLGPQHFQRQDLYHETRLQRIASALNPYCWGVCKVTWNVDGLGHNRLSANTMSLIYPDGDIVEAPGADLLPEPVDLTRLPPEEESFTFYAALALVKPHGGNADDNSRYVRCDLDTTDLFSDALAIEVPFLKKQVRLLLQAEPHGARASIPVVRLRRVAEGGFELVPEFIAPSVTVSAAPGLVRMLDGLCSVITTKIESLQRTHRMTNNSMYEAGAGDISSWWMLNILSTANALLMHCARSPGFHPEVMFRQMLAAAGGLMTFSDRYKTADLPAYRHEAMGEAFAELDALLRELVDTAIGTNYLIIPFVADKSRRTFSQAILDPAKVTKQSQLYLAITADMAGLDLVATVPIRLKVAAPENMESIIGSALPGIPIAHMPQVPPAIPVRPNTYYFSLSTKNPLYDKALEAGVLAVYAPDGIPGLKIDLVVVL</sequence>
<dbReference type="PANTHER" id="PTHR35566">
    <property type="entry name" value="BLR3599 PROTEIN"/>
    <property type="match status" value="1"/>
</dbReference>
<dbReference type="EMBL" id="JACHBX010000004">
    <property type="protein sequence ID" value="MBB6135452.1"/>
    <property type="molecule type" value="Genomic_DNA"/>
</dbReference>
<gene>
    <name evidence="1" type="ORF">HD842_003619</name>
</gene>
<dbReference type="InterPro" id="IPR010263">
    <property type="entry name" value="T6SS_TssK"/>
</dbReference>
<dbReference type="RefSeq" id="WP_183556125.1">
    <property type="nucleotide sequence ID" value="NZ_JACHBX010000004.1"/>
</dbReference>